<evidence type="ECO:0000256" key="8">
    <source>
        <dbReference type="ARBA" id="ARBA00045636"/>
    </source>
</evidence>
<keyword evidence="7 9" id="KW-0472">Membrane</keyword>
<dbReference type="InterPro" id="IPR050367">
    <property type="entry name" value="APC_superfamily"/>
</dbReference>
<accession>A0A1I5GVX5</accession>
<keyword evidence="6 9" id="KW-1133">Transmembrane helix</keyword>
<dbReference type="AlphaFoldDB" id="A0A1I5GVX5"/>
<dbReference type="InterPro" id="IPR002293">
    <property type="entry name" value="AA/rel_permease1"/>
</dbReference>
<dbReference type="PANTHER" id="PTHR42770">
    <property type="entry name" value="AMINO ACID TRANSPORTER-RELATED"/>
    <property type="match status" value="1"/>
</dbReference>
<evidence type="ECO:0000256" key="9">
    <source>
        <dbReference type="SAM" id="Phobius"/>
    </source>
</evidence>
<organism evidence="10 11">
    <name type="scientific">Algoriphagus ornithinivorans</name>
    <dbReference type="NCBI Taxonomy" id="226506"/>
    <lineage>
        <taxon>Bacteria</taxon>
        <taxon>Pseudomonadati</taxon>
        <taxon>Bacteroidota</taxon>
        <taxon>Cytophagia</taxon>
        <taxon>Cytophagales</taxon>
        <taxon>Cyclobacteriaceae</taxon>
        <taxon>Algoriphagus</taxon>
    </lineage>
</organism>
<keyword evidence="5 9" id="KW-0812">Transmembrane</keyword>
<feature type="transmembrane region" description="Helical" evidence="9">
    <location>
        <begin position="102"/>
        <end position="123"/>
    </location>
</feature>
<dbReference type="Pfam" id="PF13520">
    <property type="entry name" value="AA_permease_2"/>
    <property type="match status" value="1"/>
</dbReference>
<evidence type="ECO:0000256" key="3">
    <source>
        <dbReference type="ARBA" id="ARBA00021069"/>
    </source>
</evidence>
<evidence type="ECO:0000313" key="10">
    <source>
        <dbReference type="EMBL" id="SFO39731.1"/>
    </source>
</evidence>
<dbReference type="PIRSF" id="PIRSF006060">
    <property type="entry name" value="AA_transporter"/>
    <property type="match status" value="1"/>
</dbReference>
<gene>
    <name evidence="10" type="ORF">SAMN04488519_10678</name>
</gene>
<evidence type="ECO:0000256" key="4">
    <source>
        <dbReference type="ARBA" id="ARBA00022475"/>
    </source>
</evidence>
<feature type="transmembrane region" description="Helical" evidence="9">
    <location>
        <begin position="389"/>
        <end position="406"/>
    </location>
</feature>
<reference evidence="11" key="1">
    <citation type="submission" date="2016-10" db="EMBL/GenBank/DDBJ databases">
        <authorList>
            <person name="Varghese N."/>
            <person name="Submissions S."/>
        </authorList>
    </citation>
    <scope>NUCLEOTIDE SEQUENCE [LARGE SCALE GENOMIC DNA]</scope>
    <source>
        <strain evidence="11">DSM 15282</strain>
    </source>
</reference>
<proteinExistence type="inferred from homology"/>
<dbReference type="Gene3D" id="1.20.1740.10">
    <property type="entry name" value="Amino acid/polyamine transporter I"/>
    <property type="match status" value="1"/>
</dbReference>
<name>A0A1I5GVX5_9BACT</name>
<dbReference type="Proteomes" id="UP000199564">
    <property type="component" value="Unassembled WGS sequence"/>
</dbReference>
<comment type="subcellular location">
    <subcellularLocation>
        <location evidence="1">Cell membrane</location>
        <topology evidence="1">Multi-pass membrane protein</topology>
    </subcellularLocation>
</comment>
<feature type="transmembrane region" description="Helical" evidence="9">
    <location>
        <begin position="166"/>
        <end position="185"/>
    </location>
</feature>
<sequence>MIGSGIFTLPAALAQFGGISLLGWIIAAVGATSLAAMMGKLSKVIPEQGGSYAYTKRAFGKFPAFIVAWGFWLSLWSTNSAIALSFAGYFSVFFPGLQGQPWFTTSIALLVIWGLSILNSLSIRGSGNLQVVTTLLKIIPILIIAIGGVFVFDINHFIPLNISEVSSIQAITTASVLCFFAFMGIEAATIPAENIKNPEKNISKGTLIGVGLVVFLYLFSSISLFGILPPSEVAQSTAPFTDAANQLFGTNTGFFIAIGACISTLGALNVWILVQGQISNSMARDGLLPKSLAFINKYGSPSTGIILSSTVISVLLLFNSSKGFGDLYSFMVLLTSATSLLFYIAAAFSFLKFSIKSELGFKPSFSNISLSFIGLGFGIWILLGSGKEALIWGGIGVLLGILIYLFNRKNDR</sequence>
<feature type="transmembrane region" description="Helical" evidence="9">
    <location>
        <begin position="330"/>
        <end position="353"/>
    </location>
</feature>
<dbReference type="STRING" id="226506.SAMN04488519_10678"/>
<dbReference type="EMBL" id="FOVW01000006">
    <property type="protein sequence ID" value="SFO39731.1"/>
    <property type="molecule type" value="Genomic_DNA"/>
</dbReference>
<feature type="transmembrane region" description="Helical" evidence="9">
    <location>
        <begin position="62"/>
        <end position="90"/>
    </location>
</feature>
<evidence type="ECO:0000256" key="7">
    <source>
        <dbReference type="ARBA" id="ARBA00023136"/>
    </source>
</evidence>
<dbReference type="PANTHER" id="PTHR42770:SF18">
    <property type="entry name" value="ARGININE_AGMATINE ANTIPORTER"/>
    <property type="match status" value="1"/>
</dbReference>
<feature type="transmembrane region" description="Helical" evidence="9">
    <location>
        <begin position="206"/>
        <end position="228"/>
    </location>
</feature>
<comment type="function">
    <text evidence="8">Major component of the acid-resistance (AR) system allowing enteric pathogens to survive the acidic environment in the stomach. Exchanges extracellular arginine for its intracellular decarboxylation product agmatine (Agm) thereby expelling intracellular protons. Probably undergoes several conformational states in order to translocate the substrate across the membrane; keeps the substrate accessible to only 1 side of the membrane at a time by opening and closing 3 membrane-internal gates.</text>
</comment>
<evidence type="ECO:0000256" key="2">
    <source>
        <dbReference type="ARBA" id="ARBA00008220"/>
    </source>
</evidence>
<dbReference type="GO" id="GO:0022857">
    <property type="term" value="F:transmembrane transporter activity"/>
    <property type="evidence" value="ECO:0007669"/>
    <property type="project" value="InterPro"/>
</dbReference>
<evidence type="ECO:0000256" key="6">
    <source>
        <dbReference type="ARBA" id="ARBA00022989"/>
    </source>
</evidence>
<feature type="transmembrane region" description="Helical" evidence="9">
    <location>
        <begin position="24"/>
        <end position="41"/>
    </location>
</feature>
<evidence type="ECO:0000256" key="5">
    <source>
        <dbReference type="ARBA" id="ARBA00022692"/>
    </source>
</evidence>
<feature type="transmembrane region" description="Helical" evidence="9">
    <location>
        <begin position="248"/>
        <end position="274"/>
    </location>
</feature>
<comment type="similarity">
    <text evidence="2">Belongs to the amino acid-polyamine-organocation (APC) superfamily. Basic amino acid/polyamine antiporter (APA) (TC 2.A.3.2) family.</text>
</comment>
<feature type="transmembrane region" description="Helical" evidence="9">
    <location>
        <begin position="135"/>
        <end position="154"/>
    </location>
</feature>
<feature type="transmembrane region" description="Helical" evidence="9">
    <location>
        <begin position="295"/>
        <end position="318"/>
    </location>
</feature>
<evidence type="ECO:0000313" key="11">
    <source>
        <dbReference type="Proteomes" id="UP000199564"/>
    </source>
</evidence>
<feature type="transmembrane region" description="Helical" evidence="9">
    <location>
        <begin position="365"/>
        <end position="383"/>
    </location>
</feature>
<keyword evidence="4" id="KW-1003">Cell membrane</keyword>
<evidence type="ECO:0000256" key="1">
    <source>
        <dbReference type="ARBA" id="ARBA00004651"/>
    </source>
</evidence>
<keyword evidence="11" id="KW-1185">Reference proteome</keyword>
<dbReference type="GO" id="GO:0005886">
    <property type="term" value="C:plasma membrane"/>
    <property type="evidence" value="ECO:0007669"/>
    <property type="project" value="UniProtKB-SubCell"/>
</dbReference>
<protein>
    <recommendedName>
        <fullName evidence="3">Arginine/agmatine antiporter</fullName>
    </recommendedName>
</protein>